<evidence type="ECO:0000313" key="3">
    <source>
        <dbReference type="Proteomes" id="UP000472335"/>
    </source>
</evidence>
<reference evidence="2 3" key="1">
    <citation type="submission" date="2020-02" db="EMBL/GenBank/DDBJ databases">
        <title>Whole-genome analyses of novel actinobacteria.</title>
        <authorList>
            <person name="Sahin N."/>
            <person name="Gencbay T."/>
        </authorList>
    </citation>
    <scope>NUCLEOTIDE SEQUENCE [LARGE SCALE GENOMIC DNA]</scope>
    <source>
        <strain evidence="2 3">HC44</strain>
    </source>
</reference>
<feature type="region of interest" description="Disordered" evidence="1">
    <location>
        <begin position="1"/>
        <end position="45"/>
    </location>
</feature>
<organism evidence="2 3">
    <name type="scientific">Streptomyces scabichelini</name>
    <dbReference type="NCBI Taxonomy" id="2711217"/>
    <lineage>
        <taxon>Bacteria</taxon>
        <taxon>Bacillati</taxon>
        <taxon>Actinomycetota</taxon>
        <taxon>Actinomycetes</taxon>
        <taxon>Kitasatosporales</taxon>
        <taxon>Streptomycetaceae</taxon>
        <taxon>Streptomyces</taxon>
    </lineage>
</organism>
<keyword evidence="3" id="KW-1185">Reference proteome</keyword>
<name>A0A6G4V0S6_9ACTN</name>
<evidence type="ECO:0000256" key="1">
    <source>
        <dbReference type="SAM" id="MobiDB-lite"/>
    </source>
</evidence>
<dbReference type="AlphaFoldDB" id="A0A6G4V0S6"/>
<gene>
    <name evidence="2" type="ORF">G5C60_07610</name>
</gene>
<evidence type="ECO:0000313" key="2">
    <source>
        <dbReference type="EMBL" id="NGO07525.1"/>
    </source>
</evidence>
<feature type="compositionally biased region" description="Polar residues" evidence="1">
    <location>
        <begin position="9"/>
        <end position="40"/>
    </location>
</feature>
<proteinExistence type="predicted"/>
<dbReference type="RefSeq" id="WP_165256041.1">
    <property type="nucleotide sequence ID" value="NZ_JAAKZY010000016.1"/>
</dbReference>
<protein>
    <submittedName>
        <fullName evidence="2">Uncharacterized protein</fullName>
    </submittedName>
</protein>
<comment type="caution">
    <text evidence="2">The sequence shown here is derived from an EMBL/GenBank/DDBJ whole genome shotgun (WGS) entry which is preliminary data.</text>
</comment>
<dbReference type="EMBL" id="JAAKZY010000016">
    <property type="protein sequence ID" value="NGO07525.1"/>
    <property type="molecule type" value="Genomic_DNA"/>
</dbReference>
<sequence>MFGRKAQPGGSNSGIQNTGSMQNVQNQPGAYHSTQSQDNSGLGKDELQSIAEMFSRIREGMERERAHVDDYEVCVGFLNTVEEQPLDSSDGRIVAQTLLEKIKEKCGGVPGLVSLVASTLSAVSALA</sequence>
<accession>A0A6G4V0S6</accession>
<dbReference type="Proteomes" id="UP000472335">
    <property type="component" value="Unassembled WGS sequence"/>
</dbReference>